<proteinExistence type="predicted"/>
<organism evidence="3 4">
    <name type="scientific">Nonomuraea ferruginea</name>
    <dbReference type="NCBI Taxonomy" id="46174"/>
    <lineage>
        <taxon>Bacteria</taxon>
        <taxon>Bacillati</taxon>
        <taxon>Actinomycetota</taxon>
        <taxon>Actinomycetes</taxon>
        <taxon>Streptosporangiales</taxon>
        <taxon>Streptosporangiaceae</taxon>
        <taxon>Nonomuraea</taxon>
    </lineage>
</organism>
<feature type="region of interest" description="Disordered" evidence="1">
    <location>
        <begin position="1"/>
        <end position="22"/>
    </location>
</feature>
<keyword evidence="2" id="KW-0812">Transmembrane</keyword>
<evidence type="ECO:0000313" key="4">
    <source>
        <dbReference type="Proteomes" id="UP001212498"/>
    </source>
</evidence>
<name>A0ABT4T6I2_9ACTN</name>
<feature type="compositionally biased region" description="Low complexity" evidence="1">
    <location>
        <begin position="117"/>
        <end position="129"/>
    </location>
</feature>
<keyword evidence="2" id="KW-1133">Transmembrane helix</keyword>
<evidence type="ECO:0000256" key="2">
    <source>
        <dbReference type="SAM" id="Phobius"/>
    </source>
</evidence>
<accession>A0ABT4T6I2</accession>
<gene>
    <name evidence="3" type="ORF">OUY24_31230</name>
</gene>
<evidence type="ECO:0000313" key="3">
    <source>
        <dbReference type="EMBL" id="MDA0645122.1"/>
    </source>
</evidence>
<keyword evidence="2" id="KW-0472">Membrane</keyword>
<keyword evidence="4" id="KW-1185">Reference proteome</keyword>
<reference evidence="3 4" key="1">
    <citation type="submission" date="2022-11" db="EMBL/GenBank/DDBJ databases">
        <title>Nonomuraea corallina sp. nov., a new species of the genus Nonomuraea isolated from sea side sediment in Thai sea.</title>
        <authorList>
            <person name="Ngamcharungchit C."/>
            <person name="Matsumoto A."/>
            <person name="Suriyachadkun C."/>
            <person name="Panbangred W."/>
            <person name="Inahashi Y."/>
            <person name="Intra B."/>
        </authorList>
    </citation>
    <scope>NUCLEOTIDE SEQUENCE [LARGE SCALE GENOMIC DNA]</scope>
    <source>
        <strain evidence="3 4">DSM 43553</strain>
    </source>
</reference>
<evidence type="ECO:0000256" key="1">
    <source>
        <dbReference type="SAM" id="MobiDB-lite"/>
    </source>
</evidence>
<feature type="non-terminal residue" evidence="3">
    <location>
        <position position="129"/>
    </location>
</feature>
<sequence>MSPLTPAREQPSPPSGAVFVDHSGRRRRWFTMGAVLVSTLTLAATVTLVGAVLADTPLPAGGWPSRHASPPPGGTPSDDAAPGSEQAEPEPSLSRSRSRRGPPPGAPPPRAPGRPRGGPTTSSPPASAR</sequence>
<comment type="caution">
    <text evidence="3">The sequence shown here is derived from an EMBL/GenBank/DDBJ whole genome shotgun (WGS) entry which is preliminary data.</text>
</comment>
<dbReference type="EMBL" id="JAPNUD010000123">
    <property type="protein sequence ID" value="MDA0645122.1"/>
    <property type="molecule type" value="Genomic_DNA"/>
</dbReference>
<feature type="transmembrane region" description="Helical" evidence="2">
    <location>
        <begin position="29"/>
        <end position="54"/>
    </location>
</feature>
<dbReference type="Proteomes" id="UP001212498">
    <property type="component" value="Unassembled WGS sequence"/>
</dbReference>
<protein>
    <submittedName>
        <fullName evidence="3">Uncharacterized protein</fullName>
    </submittedName>
</protein>
<feature type="compositionally biased region" description="Pro residues" evidence="1">
    <location>
        <begin position="101"/>
        <end position="112"/>
    </location>
</feature>
<feature type="region of interest" description="Disordered" evidence="1">
    <location>
        <begin position="55"/>
        <end position="129"/>
    </location>
</feature>